<gene>
    <name evidence="1" type="ORF">FB381_4363</name>
</gene>
<organism evidence="1 2">
    <name type="scientific">Nocardioides albertanoniae</name>
    <dbReference type="NCBI Taxonomy" id="1175486"/>
    <lineage>
        <taxon>Bacteria</taxon>
        <taxon>Bacillati</taxon>
        <taxon>Actinomycetota</taxon>
        <taxon>Actinomycetes</taxon>
        <taxon>Propionibacteriales</taxon>
        <taxon>Nocardioidaceae</taxon>
        <taxon>Nocardioides</taxon>
    </lineage>
</organism>
<proteinExistence type="predicted"/>
<evidence type="ECO:0000313" key="2">
    <source>
        <dbReference type="Proteomes" id="UP000320209"/>
    </source>
</evidence>
<protein>
    <submittedName>
        <fullName evidence="1">Uncharacterized protein</fullName>
    </submittedName>
</protein>
<dbReference type="AlphaFoldDB" id="A0A543AD15"/>
<sequence length="29" mass="3307">MHADLMHADEINTSKQTIDGIYLPCAFDR</sequence>
<accession>A0A543AD15</accession>
<keyword evidence="2" id="KW-1185">Reference proteome</keyword>
<evidence type="ECO:0000313" key="1">
    <source>
        <dbReference type="EMBL" id="TQL70430.1"/>
    </source>
</evidence>
<dbReference type="Proteomes" id="UP000320209">
    <property type="component" value="Unassembled WGS sequence"/>
</dbReference>
<comment type="caution">
    <text evidence="1">The sequence shown here is derived from an EMBL/GenBank/DDBJ whole genome shotgun (WGS) entry which is preliminary data.</text>
</comment>
<dbReference type="EMBL" id="VFOV01000001">
    <property type="protein sequence ID" value="TQL70430.1"/>
    <property type="molecule type" value="Genomic_DNA"/>
</dbReference>
<name>A0A543AD15_9ACTN</name>
<reference evidence="1 2" key="1">
    <citation type="submission" date="2019-06" db="EMBL/GenBank/DDBJ databases">
        <title>Sequencing the genomes of 1000 actinobacteria strains.</title>
        <authorList>
            <person name="Klenk H.-P."/>
        </authorList>
    </citation>
    <scope>NUCLEOTIDE SEQUENCE [LARGE SCALE GENOMIC DNA]</scope>
    <source>
        <strain evidence="1 2">DSM 25218</strain>
    </source>
</reference>